<dbReference type="Pfam" id="PF13469">
    <property type="entry name" value="Sulfotransfer_3"/>
    <property type="match status" value="1"/>
</dbReference>
<keyword evidence="2" id="KW-0812">Transmembrane</keyword>
<dbReference type="SUPFAM" id="SSF52540">
    <property type="entry name" value="P-loop containing nucleoside triphosphate hydrolases"/>
    <property type="match status" value="1"/>
</dbReference>
<dbReference type="AlphaFoldDB" id="F2UAB1"/>
<evidence type="ECO:0008006" key="5">
    <source>
        <dbReference type="Google" id="ProtNLM"/>
    </source>
</evidence>
<feature type="region of interest" description="Disordered" evidence="1">
    <location>
        <begin position="284"/>
        <end position="303"/>
    </location>
</feature>
<proteinExistence type="predicted"/>
<organism evidence="4">
    <name type="scientific">Salpingoeca rosetta (strain ATCC 50818 / BSB-021)</name>
    <dbReference type="NCBI Taxonomy" id="946362"/>
    <lineage>
        <taxon>Eukaryota</taxon>
        <taxon>Choanoflagellata</taxon>
        <taxon>Craspedida</taxon>
        <taxon>Salpingoecidae</taxon>
        <taxon>Salpingoeca</taxon>
    </lineage>
</organism>
<keyword evidence="2" id="KW-0472">Membrane</keyword>
<evidence type="ECO:0000256" key="1">
    <source>
        <dbReference type="SAM" id="MobiDB-lite"/>
    </source>
</evidence>
<dbReference type="InParanoid" id="F2UAB1"/>
<keyword evidence="4" id="KW-1185">Reference proteome</keyword>
<reference evidence="3" key="1">
    <citation type="submission" date="2009-08" db="EMBL/GenBank/DDBJ databases">
        <title>Annotation of Salpingoeca rosetta.</title>
        <authorList>
            <consortium name="The Broad Institute Genome Sequencing Platform"/>
            <person name="Russ C."/>
            <person name="Cuomo C."/>
            <person name="Burger G."/>
            <person name="Gray M.W."/>
            <person name="Holland P.W.H."/>
            <person name="King N."/>
            <person name="Lang F.B.F."/>
            <person name="Roger A.J."/>
            <person name="Ruiz-Trillo I."/>
            <person name="Young S.K."/>
            <person name="Zeng Q."/>
            <person name="Gargeya S."/>
            <person name="Alvarado L."/>
            <person name="Berlin A."/>
            <person name="Chapman S.B."/>
            <person name="Chen Z."/>
            <person name="Freedman E."/>
            <person name="Gellesch M."/>
            <person name="Goldberg J."/>
            <person name="Griggs A."/>
            <person name="Gujja S."/>
            <person name="Heilman E."/>
            <person name="Heiman D."/>
            <person name="Howarth C."/>
            <person name="Mehta T."/>
            <person name="Neiman D."/>
            <person name="Pearson M."/>
            <person name="Roberts A."/>
            <person name="Saif S."/>
            <person name="Shea T."/>
            <person name="Shenoy N."/>
            <person name="Sisk P."/>
            <person name="Stolte C."/>
            <person name="Sykes S."/>
            <person name="White J."/>
            <person name="Yandava C."/>
            <person name="Haas B."/>
            <person name="Nusbaum C."/>
            <person name="Birren B."/>
        </authorList>
    </citation>
    <scope>NUCLEOTIDE SEQUENCE [LARGE SCALE GENOMIC DNA]</scope>
    <source>
        <strain evidence="3">ATCC 50818</strain>
    </source>
</reference>
<dbReference type="Gene3D" id="3.40.50.300">
    <property type="entry name" value="P-loop containing nucleotide triphosphate hydrolases"/>
    <property type="match status" value="1"/>
</dbReference>
<dbReference type="eggNOG" id="ENOG502S9SH">
    <property type="taxonomic scope" value="Eukaryota"/>
</dbReference>
<dbReference type="EMBL" id="GL832966">
    <property type="protein sequence ID" value="EGD73686.1"/>
    <property type="molecule type" value="Genomic_DNA"/>
</dbReference>
<dbReference type="RefSeq" id="XP_004993967.1">
    <property type="nucleotide sequence ID" value="XM_004993910.1"/>
</dbReference>
<accession>F2UAB1</accession>
<dbReference type="OrthoDB" id="193688at2759"/>
<gene>
    <name evidence="3" type="ORF">PTSG_05394</name>
</gene>
<evidence type="ECO:0000256" key="2">
    <source>
        <dbReference type="SAM" id="Phobius"/>
    </source>
</evidence>
<sequence>MNKATPASPGQQMMAGACVIVGIIVVTLTCAALFARYAHNTSNVPLFSQHSVDATAPATFARQGLADLPRNMSNHTFIFVVGSHHSGTTLMDLVLCQHNHTSCLLDTPAAENEGQLLQPVYKPAHELGGPFMYGYREESYMTETSMLLTPLNRVRIFDAWARYWDLSKPALIEKSPPHLLKMRYFQSMFKRTYFVMTLRHPLGCSHAAYTQEGFHLHEVATCGEQEIQHWLHIYDTARKDAEVVSNLVVLQLERFSGTTARAAQAYVQQMEAFLGLNHDIHLQPDPSGGGNGDGATPQQPAHATRRKLLHYHGDRRHVTIKFGATHAWVDDWLQVVDMSSPVCQAVIERYEARLNEYGYSLKNLTHVAQPVAFANRVLPGI</sequence>
<evidence type="ECO:0000313" key="3">
    <source>
        <dbReference type="EMBL" id="EGD73686.1"/>
    </source>
</evidence>
<dbReference type="Proteomes" id="UP000007799">
    <property type="component" value="Unassembled WGS sequence"/>
</dbReference>
<name>F2UAB1_SALR5</name>
<feature type="transmembrane region" description="Helical" evidence="2">
    <location>
        <begin position="12"/>
        <end position="35"/>
    </location>
</feature>
<dbReference type="InterPro" id="IPR027417">
    <property type="entry name" value="P-loop_NTPase"/>
</dbReference>
<dbReference type="OMA" id="IDARHAY"/>
<protein>
    <recommendedName>
        <fullName evidence="5">Sulfotransferase domain-containing protein</fullName>
    </recommendedName>
</protein>
<dbReference type="PROSITE" id="PS51257">
    <property type="entry name" value="PROKAR_LIPOPROTEIN"/>
    <property type="match status" value="1"/>
</dbReference>
<dbReference type="GeneID" id="16074545"/>
<dbReference type="KEGG" id="sre:PTSG_05394"/>
<evidence type="ECO:0000313" key="4">
    <source>
        <dbReference type="Proteomes" id="UP000007799"/>
    </source>
</evidence>
<keyword evidence="2" id="KW-1133">Transmembrane helix</keyword>